<accession>A0A6P8YEB9</accession>
<feature type="binding site" evidence="2">
    <location>
        <position position="169"/>
    </location>
    <ligand>
        <name>Mg(2+)</name>
        <dbReference type="ChEBI" id="CHEBI:18420"/>
        <label>1</label>
        <note>catalytic</note>
    </ligand>
</feature>
<dbReference type="GeneID" id="117641762"/>
<dbReference type="SUPFAM" id="SSF56655">
    <property type="entry name" value="Carbohydrate phosphatase"/>
    <property type="match status" value="1"/>
</dbReference>
<comment type="cofactor">
    <cofactor evidence="2">
        <name>Mg(2+)</name>
        <dbReference type="ChEBI" id="CHEBI:18420"/>
    </cofactor>
</comment>
<comment type="similarity">
    <text evidence="1">Belongs to the inositol monophosphatase superfamily.</text>
</comment>
<evidence type="ECO:0000313" key="6">
    <source>
        <dbReference type="RefSeq" id="XP_034235251.1"/>
    </source>
</evidence>
<evidence type="ECO:0000313" key="7">
    <source>
        <dbReference type="RefSeq" id="XP_034235252.1"/>
    </source>
</evidence>
<dbReference type="GO" id="GO:0004441">
    <property type="term" value="F:inositol-1,4-bisphosphate 1-phosphatase activity"/>
    <property type="evidence" value="ECO:0007669"/>
    <property type="project" value="TreeGrafter"/>
</dbReference>
<feature type="binding site" evidence="2">
    <location>
        <position position="170"/>
    </location>
    <ligand>
        <name>Mg(2+)</name>
        <dbReference type="ChEBI" id="CHEBI:18420"/>
        <label>1</label>
        <note>catalytic</note>
    </ligand>
</feature>
<evidence type="ECO:0000313" key="3">
    <source>
        <dbReference type="Proteomes" id="UP000515158"/>
    </source>
</evidence>
<dbReference type="GO" id="GO:0046872">
    <property type="term" value="F:metal ion binding"/>
    <property type="evidence" value="ECO:0007669"/>
    <property type="project" value="UniProtKB-KW"/>
</dbReference>
<dbReference type="RefSeq" id="XP_034235248.1">
    <property type="nucleotide sequence ID" value="XM_034379357.1"/>
</dbReference>
<dbReference type="Gene3D" id="3.40.190.80">
    <property type="match status" value="1"/>
</dbReference>
<dbReference type="InterPro" id="IPR000760">
    <property type="entry name" value="Inositol_monophosphatase-like"/>
</dbReference>
<evidence type="ECO:0000256" key="2">
    <source>
        <dbReference type="PIRSR" id="PIRSR600760-2"/>
    </source>
</evidence>
<dbReference type="GO" id="GO:0046854">
    <property type="term" value="P:phosphatidylinositol phosphate biosynthetic process"/>
    <property type="evidence" value="ECO:0007669"/>
    <property type="project" value="InterPro"/>
</dbReference>
<dbReference type="PANTHER" id="PTHR43028">
    <property type="entry name" value="3'(2'),5'-BISPHOSPHATE NUCLEOTIDASE 1"/>
    <property type="match status" value="1"/>
</dbReference>
<dbReference type="InterPro" id="IPR044897">
    <property type="entry name" value="INPP1_dom_1"/>
</dbReference>
<dbReference type="Gene3D" id="4.10.460.10">
    <property type="entry name" value="Inositol Polyphosphate 1-phosphatase, domain 1"/>
    <property type="match status" value="1"/>
</dbReference>
<dbReference type="RefSeq" id="XP_034235251.1">
    <property type="nucleotide sequence ID" value="XM_034379360.1"/>
</dbReference>
<gene>
    <name evidence="4 5 6 7" type="primary">LOC117641762</name>
</gene>
<feature type="binding site" evidence="2">
    <location>
        <position position="167"/>
    </location>
    <ligand>
        <name>Mg(2+)</name>
        <dbReference type="ChEBI" id="CHEBI:18420"/>
        <label>1</label>
        <note>catalytic</note>
    </ligand>
</feature>
<dbReference type="Pfam" id="PF00459">
    <property type="entry name" value="Inositol_P"/>
    <property type="match status" value="1"/>
</dbReference>
<keyword evidence="2" id="KW-0460">Magnesium</keyword>
<keyword evidence="3" id="KW-1185">Reference proteome</keyword>
<feature type="binding site" evidence="2">
    <location>
        <position position="316"/>
    </location>
    <ligand>
        <name>Mg(2+)</name>
        <dbReference type="ChEBI" id="CHEBI:18420"/>
        <label>1</label>
        <note>catalytic</note>
    </ligand>
</feature>
<dbReference type="PANTHER" id="PTHR43028:SF3">
    <property type="entry name" value="INOSITOL POLYPHOSPHATE 1-PHOSPHATASE"/>
    <property type="match status" value="1"/>
</dbReference>
<dbReference type="OrthoDB" id="9977309at2759"/>
<protein>
    <submittedName>
        <fullName evidence="4 5">Inositol polyphosphate 1-phosphatase</fullName>
    </submittedName>
</protein>
<dbReference type="PROSITE" id="PS00630">
    <property type="entry name" value="IMP_2"/>
    <property type="match status" value="1"/>
</dbReference>
<organism evidence="5">
    <name type="scientific">Thrips palmi</name>
    <name type="common">Melon thrips</name>
    <dbReference type="NCBI Taxonomy" id="161013"/>
    <lineage>
        <taxon>Eukaryota</taxon>
        <taxon>Metazoa</taxon>
        <taxon>Ecdysozoa</taxon>
        <taxon>Arthropoda</taxon>
        <taxon>Hexapoda</taxon>
        <taxon>Insecta</taxon>
        <taxon>Pterygota</taxon>
        <taxon>Neoptera</taxon>
        <taxon>Paraneoptera</taxon>
        <taxon>Thysanoptera</taxon>
        <taxon>Terebrantia</taxon>
        <taxon>Thripoidea</taxon>
        <taxon>Thripidae</taxon>
        <taxon>Thrips</taxon>
    </lineage>
</organism>
<reference evidence="4 5" key="1">
    <citation type="submission" date="2025-04" db="UniProtKB">
        <authorList>
            <consortium name="RefSeq"/>
        </authorList>
    </citation>
    <scope>IDENTIFICATION</scope>
    <source>
        <tissue evidence="4 5">Total insect</tissue>
    </source>
</reference>
<evidence type="ECO:0000313" key="5">
    <source>
        <dbReference type="RefSeq" id="XP_034235250.1"/>
    </source>
</evidence>
<sequence>MEEEQEDGQRGADLLSLMLTLSERAGNIARRIRKDDHLIELLTQQKGSDEANPRFVQDFKTLADVLIQETVRHYIGEKFPELAPHIKGEESAKFSNTQGESVTVEVKETQAETAEMLCKVLDGDVSASEKLAEEVHKIVHIDDVNVGTAPIPSHLPLPVQNIGIWIDPIDSTAEYIAGDGPDGSDGPSSDPELMVKSGLHCVTVLIGAYDRSSGIPLMGVINQPFYMKENNQYVGRACWGVKWGNTRAFSSPICDCASRSKIIAISGSESADAKASLEEAGYELCQAAGAGYKLLCVILGIAQAYILTRDSTFKWDTCAPHAILRAQGGDILVRKGLGSTNECVKYTSPDFDEGVPDLMAQYCNRGGIVAYRSVNTLHSITSALSPS</sequence>
<proteinExistence type="inferred from homology"/>
<dbReference type="Proteomes" id="UP000515158">
    <property type="component" value="Unplaced"/>
</dbReference>
<dbReference type="Gene3D" id="3.30.540.10">
    <property type="entry name" value="Fructose-1,6-Bisphosphatase, subunit A, domain 1"/>
    <property type="match status" value="1"/>
</dbReference>
<feature type="binding site" evidence="2">
    <location>
        <position position="89"/>
    </location>
    <ligand>
        <name>Mg(2+)</name>
        <dbReference type="ChEBI" id="CHEBI:18420"/>
        <label>1</label>
        <note>catalytic</note>
    </ligand>
</feature>
<evidence type="ECO:0000313" key="4">
    <source>
        <dbReference type="RefSeq" id="XP_034235248.1"/>
    </source>
</evidence>
<dbReference type="AlphaFoldDB" id="A0A6P8YEB9"/>
<evidence type="ECO:0000256" key="1">
    <source>
        <dbReference type="ARBA" id="ARBA00009759"/>
    </source>
</evidence>
<name>A0A6P8YEB9_THRPL</name>
<keyword evidence="2" id="KW-0479">Metal-binding</keyword>
<dbReference type="InterPro" id="IPR020550">
    <property type="entry name" value="Inositol_monophosphatase_CS"/>
</dbReference>
<dbReference type="InterPro" id="IPR050725">
    <property type="entry name" value="CysQ/Inositol_MonoPase"/>
</dbReference>
<dbReference type="RefSeq" id="XP_034235252.1">
    <property type="nucleotide sequence ID" value="XM_034379361.1"/>
</dbReference>
<dbReference type="KEGG" id="tpal:117641762"/>
<dbReference type="RefSeq" id="XP_034235250.1">
    <property type="nucleotide sequence ID" value="XM_034379359.1"/>
</dbReference>
<dbReference type="CTD" id="3652"/>